<accession>A0A1J1IJR8</accession>
<sequence>MFILKTMLRNEISSRERLNHQLKSHAYVCESESSKNLINGIKRQYQLLKTANKSYPISSQNNKTILQDNLTQTKQLKATSKGFFYPVRLVLFLQSYMKRDEILLRIRKMKITNMGKLMKTTINSRQFRYMT</sequence>
<dbReference type="Proteomes" id="UP000183832">
    <property type="component" value="Unassembled WGS sequence"/>
</dbReference>
<proteinExistence type="predicted"/>
<organism evidence="1 2">
    <name type="scientific">Clunio marinus</name>
    <dbReference type="NCBI Taxonomy" id="568069"/>
    <lineage>
        <taxon>Eukaryota</taxon>
        <taxon>Metazoa</taxon>
        <taxon>Ecdysozoa</taxon>
        <taxon>Arthropoda</taxon>
        <taxon>Hexapoda</taxon>
        <taxon>Insecta</taxon>
        <taxon>Pterygota</taxon>
        <taxon>Neoptera</taxon>
        <taxon>Endopterygota</taxon>
        <taxon>Diptera</taxon>
        <taxon>Nematocera</taxon>
        <taxon>Chironomoidea</taxon>
        <taxon>Chironomidae</taxon>
        <taxon>Clunio</taxon>
    </lineage>
</organism>
<dbReference type="EMBL" id="CVRI01000054">
    <property type="protein sequence ID" value="CRL00487.1"/>
    <property type="molecule type" value="Genomic_DNA"/>
</dbReference>
<keyword evidence="2" id="KW-1185">Reference proteome</keyword>
<gene>
    <name evidence="1" type="ORF">CLUMA_CG013748</name>
</gene>
<evidence type="ECO:0000313" key="2">
    <source>
        <dbReference type="Proteomes" id="UP000183832"/>
    </source>
</evidence>
<protein>
    <submittedName>
        <fullName evidence="1">CLUMA_CG013748, isoform A</fullName>
    </submittedName>
</protein>
<dbReference type="AlphaFoldDB" id="A0A1J1IJR8"/>
<name>A0A1J1IJR8_9DIPT</name>
<reference evidence="1 2" key="1">
    <citation type="submission" date="2015-04" db="EMBL/GenBank/DDBJ databases">
        <authorList>
            <person name="Syromyatnikov M.Y."/>
            <person name="Popov V.N."/>
        </authorList>
    </citation>
    <scope>NUCLEOTIDE SEQUENCE [LARGE SCALE GENOMIC DNA]</scope>
</reference>
<evidence type="ECO:0000313" key="1">
    <source>
        <dbReference type="EMBL" id="CRL00487.1"/>
    </source>
</evidence>